<dbReference type="AlphaFoldDB" id="A0A9J5XNB5"/>
<dbReference type="EMBL" id="JACXVP010000009">
    <property type="protein sequence ID" value="KAG5588526.1"/>
    <property type="molecule type" value="Genomic_DNA"/>
</dbReference>
<reference evidence="1 2" key="1">
    <citation type="submission" date="2020-09" db="EMBL/GenBank/DDBJ databases">
        <title>De no assembly of potato wild relative species, Solanum commersonii.</title>
        <authorList>
            <person name="Cho K."/>
        </authorList>
    </citation>
    <scope>NUCLEOTIDE SEQUENCE [LARGE SCALE GENOMIC DNA]</scope>
    <source>
        <strain evidence="1">LZ3.2</strain>
        <tissue evidence="1">Leaf</tissue>
    </source>
</reference>
<protein>
    <submittedName>
        <fullName evidence="1">Uncharacterized protein</fullName>
    </submittedName>
</protein>
<keyword evidence="2" id="KW-1185">Reference proteome</keyword>
<evidence type="ECO:0000313" key="1">
    <source>
        <dbReference type="EMBL" id="KAG5588526.1"/>
    </source>
</evidence>
<proteinExistence type="predicted"/>
<name>A0A9J5XNB5_SOLCO</name>
<organism evidence="1 2">
    <name type="scientific">Solanum commersonii</name>
    <name type="common">Commerson's wild potato</name>
    <name type="synonym">Commerson's nightshade</name>
    <dbReference type="NCBI Taxonomy" id="4109"/>
    <lineage>
        <taxon>Eukaryota</taxon>
        <taxon>Viridiplantae</taxon>
        <taxon>Streptophyta</taxon>
        <taxon>Embryophyta</taxon>
        <taxon>Tracheophyta</taxon>
        <taxon>Spermatophyta</taxon>
        <taxon>Magnoliopsida</taxon>
        <taxon>eudicotyledons</taxon>
        <taxon>Gunneridae</taxon>
        <taxon>Pentapetalae</taxon>
        <taxon>asterids</taxon>
        <taxon>lamiids</taxon>
        <taxon>Solanales</taxon>
        <taxon>Solanaceae</taxon>
        <taxon>Solanoideae</taxon>
        <taxon>Solaneae</taxon>
        <taxon>Solanum</taxon>
    </lineage>
</organism>
<accession>A0A9J5XNB5</accession>
<comment type="caution">
    <text evidence="1">The sequence shown here is derived from an EMBL/GenBank/DDBJ whole genome shotgun (WGS) entry which is preliminary data.</text>
</comment>
<gene>
    <name evidence="1" type="ORF">H5410_048960</name>
</gene>
<dbReference type="Proteomes" id="UP000824120">
    <property type="component" value="Chromosome 9"/>
</dbReference>
<sequence>MKLDVHLKHRQCIMEKNNNQKHHLFFTHLEVKDKLTLLNYYEYFYEFKKTLEKNYERVISSLSSAVEDILKPKLRLNIYIESPYLC</sequence>
<evidence type="ECO:0000313" key="2">
    <source>
        <dbReference type="Proteomes" id="UP000824120"/>
    </source>
</evidence>